<dbReference type="NCBIfam" id="TIGR00251">
    <property type="entry name" value="DUF167 family protein"/>
    <property type="match status" value="1"/>
</dbReference>
<dbReference type="InterPro" id="IPR003746">
    <property type="entry name" value="DUF167"/>
</dbReference>
<evidence type="ECO:0000313" key="3">
    <source>
        <dbReference type="EMBL" id="GBG15634.1"/>
    </source>
</evidence>
<organism evidence="3 4">
    <name type="scientific">Novimethylophilus kurashikiensis</name>
    <dbReference type="NCBI Taxonomy" id="1825523"/>
    <lineage>
        <taxon>Bacteria</taxon>
        <taxon>Pseudomonadati</taxon>
        <taxon>Pseudomonadota</taxon>
        <taxon>Betaproteobacteria</taxon>
        <taxon>Nitrosomonadales</taxon>
        <taxon>Methylophilaceae</taxon>
        <taxon>Novimethylophilus</taxon>
    </lineage>
</organism>
<accession>A0A2R5FI48</accession>
<gene>
    <name evidence="3" type="ORF">NMK_3245</name>
</gene>
<dbReference type="Gene3D" id="3.30.1200.10">
    <property type="entry name" value="YggU-like"/>
    <property type="match status" value="1"/>
</dbReference>
<dbReference type="OrthoDB" id="9800587at2"/>
<dbReference type="HAMAP" id="MF_00634">
    <property type="entry name" value="UPF0235"/>
    <property type="match status" value="1"/>
</dbReference>
<dbReference type="PANTHER" id="PTHR13420">
    <property type="entry name" value="UPF0235 PROTEIN C15ORF40"/>
    <property type="match status" value="1"/>
</dbReference>
<dbReference type="SMART" id="SM01152">
    <property type="entry name" value="DUF167"/>
    <property type="match status" value="1"/>
</dbReference>
<name>A0A2R5FI48_9PROT</name>
<dbReference type="SUPFAM" id="SSF69786">
    <property type="entry name" value="YggU-like"/>
    <property type="match status" value="1"/>
</dbReference>
<dbReference type="GO" id="GO:0005737">
    <property type="term" value="C:cytoplasm"/>
    <property type="evidence" value="ECO:0007669"/>
    <property type="project" value="TreeGrafter"/>
</dbReference>
<evidence type="ECO:0000313" key="4">
    <source>
        <dbReference type="Proteomes" id="UP000245081"/>
    </source>
</evidence>
<evidence type="ECO:0000256" key="2">
    <source>
        <dbReference type="HAMAP-Rule" id="MF_00634"/>
    </source>
</evidence>
<dbReference type="EMBL" id="BDOQ01000019">
    <property type="protein sequence ID" value="GBG15634.1"/>
    <property type="molecule type" value="Genomic_DNA"/>
</dbReference>
<proteinExistence type="inferred from homology"/>
<dbReference type="PANTHER" id="PTHR13420:SF7">
    <property type="entry name" value="UPF0235 PROTEIN C15ORF40"/>
    <property type="match status" value="1"/>
</dbReference>
<evidence type="ECO:0000256" key="1">
    <source>
        <dbReference type="ARBA" id="ARBA00010364"/>
    </source>
</evidence>
<dbReference type="RefSeq" id="WP_109016775.1">
    <property type="nucleotide sequence ID" value="NZ_BDOQ01000019.1"/>
</dbReference>
<reference evidence="3 4" key="1">
    <citation type="journal article" date="2018" name="Environ. Microbiol.">
        <title>Isolation and genomic characterization of Novimethylophilus kurashikiensis gen. nov. sp. nov., a new lanthanide-dependent methylotrophic species of Methylophilaceae.</title>
        <authorList>
            <person name="Lv H."/>
            <person name="Sahin N."/>
            <person name="Tani A."/>
        </authorList>
    </citation>
    <scope>NUCLEOTIDE SEQUENCE [LARGE SCALE GENOMIC DNA]</scope>
    <source>
        <strain evidence="3 4">La2-4</strain>
    </source>
</reference>
<dbReference type="Proteomes" id="UP000245081">
    <property type="component" value="Unassembled WGS sequence"/>
</dbReference>
<protein>
    <recommendedName>
        <fullName evidence="2">UPF0235 protein NMK_3245</fullName>
    </recommendedName>
</protein>
<sequence>MSALWYTLKEDGHKLVLNLHIQPNASKTEIAGLHGDALKVKVAAPPADHQANDKLLEFLRKSFKVSKSQVVLKHGEHSRQKVVEILDPPIAPETLLA</sequence>
<dbReference type="InterPro" id="IPR036591">
    <property type="entry name" value="YggU-like_sf"/>
</dbReference>
<dbReference type="AlphaFoldDB" id="A0A2R5FI48"/>
<dbReference type="Pfam" id="PF02594">
    <property type="entry name" value="DUF167"/>
    <property type="match status" value="1"/>
</dbReference>
<keyword evidence="4" id="KW-1185">Reference proteome</keyword>
<comment type="caution">
    <text evidence="3">The sequence shown here is derived from an EMBL/GenBank/DDBJ whole genome shotgun (WGS) entry which is preliminary data.</text>
</comment>
<comment type="similarity">
    <text evidence="1 2">Belongs to the UPF0235 family.</text>
</comment>